<dbReference type="GO" id="GO:0046983">
    <property type="term" value="F:protein dimerization activity"/>
    <property type="evidence" value="ECO:0007669"/>
    <property type="project" value="InterPro"/>
</dbReference>
<feature type="compositionally biased region" description="Polar residues" evidence="6">
    <location>
        <begin position="11"/>
        <end position="26"/>
    </location>
</feature>
<dbReference type="PANTHER" id="PTHR45855">
    <property type="entry name" value="TRANSCRIPTION FACTOR PIF1-RELATED"/>
    <property type="match status" value="1"/>
</dbReference>
<sequence>MQKGDDDQNEHIPTSQGISEHHAASSQFHEAPYTSVFYTNDVTNFADIVKVLSQVELPSPSPVLATCCTSTREDNLITFHEGQSSGTKKDDETKVNAEQRETELKDKHDNLQEPHETDFFASRTQNKERRRRSQIHEKIRVLKELVPNCNKRDQASILDDTIAHIKSLQMQLQMMQCMGAGAMSQGPYFTMRPMHGMGYMSDGHYGSYFTSSYPIFPPFASGFGPSVPTMENFVGSPRLLQIPYQEFLSQTIEPACSGTLSSDTIIPTAGDQVGSGISSHYTYHMPVTNQVYEVQDD</sequence>
<dbReference type="InterPro" id="IPR036638">
    <property type="entry name" value="HLH_DNA-bd_sf"/>
</dbReference>
<evidence type="ECO:0000313" key="9">
    <source>
        <dbReference type="Proteomes" id="UP000245207"/>
    </source>
</evidence>
<dbReference type="Proteomes" id="UP000245207">
    <property type="component" value="Unassembled WGS sequence"/>
</dbReference>
<dbReference type="InterPro" id="IPR031066">
    <property type="entry name" value="bHLH_ALC-like_plant"/>
</dbReference>
<keyword evidence="2" id="KW-0805">Transcription regulation</keyword>
<proteinExistence type="predicted"/>
<dbReference type="EMBL" id="PKPP01014507">
    <property type="protein sequence ID" value="PWA39576.1"/>
    <property type="molecule type" value="Genomic_DNA"/>
</dbReference>
<feature type="domain" description="BHLH" evidence="7">
    <location>
        <begin position="119"/>
        <end position="168"/>
    </location>
</feature>
<dbReference type="InterPro" id="IPR045239">
    <property type="entry name" value="bHLH95_bHLH"/>
</dbReference>
<evidence type="ECO:0000256" key="1">
    <source>
        <dbReference type="ARBA" id="ARBA00004123"/>
    </source>
</evidence>
<feature type="compositionally biased region" description="Basic and acidic residues" evidence="6">
    <location>
        <begin position="1"/>
        <end position="10"/>
    </location>
</feature>
<keyword evidence="5" id="KW-0539">Nucleus</keyword>
<dbReference type="STRING" id="35608.A0A2U1KS66"/>
<comment type="caution">
    <text evidence="8">The sequence shown here is derived from an EMBL/GenBank/DDBJ whole genome shotgun (WGS) entry which is preliminary data.</text>
</comment>
<feature type="region of interest" description="Disordered" evidence="6">
    <location>
        <begin position="1"/>
        <end position="26"/>
    </location>
</feature>
<evidence type="ECO:0000313" key="8">
    <source>
        <dbReference type="EMBL" id="PWA39576.1"/>
    </source>
</evidence>
<dbReference type="CDD" id="cd11393">
    <property type="entry name" value="bHLH_AtbHLH_like"/>
    <property type="match status" value="1"/>
</dbReference>
<dbReference type="SUPFAM" id="SSF47459">
    <property type="entry name" value="HLH, helix-loop-helix DNA-binding domain"/>
    <property type="match status" value="1"/>
</dbReference>
<gene>
    <name evidence="8" type="ORF">CTI12_AA573000</name>
</gene>
<comment type="subcellular location">
    <subcellularLocation>
        <location evidence="1">Nucleus</location>
    </subcellularLocation>
</comment>
<dbReference type="GO" id="GO:0003677">
    <property type="term" value="F:DNA binding"/>
    <property type="evidence" value="ECO:0007669"/>
    <property type="project" value="UniProtKB-KW"/>
</dbReference>
<feature type="region of interest" description="Disordered" evidence="6">
    <location>
        <begin position="80"/>
        <end position="133"/>
    </location>
</feature>
<keyword evidence="9" id="KW-1185">Reference proteome</keyword>
<evidence type="ECO:0000259" key="7">
    <source>
        <dbReference type="PROSITE" id="PS50888"/>
    </source>
</evidence>
<organism evidence="8 9">
    <name type="scientific">Artemisia annua</name>
    <name type="common">Sweet wormwood</name>
    <dbReference type="NCBI Taxonomy" id="35608"/>
    <lineage>
        <taxon>Eukaryota</taxon>
        <taxon>Viridiplantae</taxon>
        <taxon>Streptophyta</taxon>
        <taxon>Embryophyta</taxon>
        <taxon>Tracheophyta</taxon>
        <taxon>Spermatophyta</taxon>
        <taxon>Magnoliopsida</taxon>
        <taxon>eudicotyledons</taxon>
        <taxon>Gunneridae</taxon>
        <taxon>Pentapetalae</taxon>
        <taxon>asterids</taxon>
        <taxon>campanulids</taxon>
        <taxon>Asterales</taxon>
        <taxon>Asteraceae</taxon>
        <taxon>Asteroideae</taxon>
        <taxon>Anthemideae</taxon>
        <taxon>Artemisiinae</taxon>
        <taxon>Artemisia</taxon>
    </lineage>
</organism>
<dbReference type="Pfam" id="PF00010">
    <property type="entry name" value="HLH"/>
    <property type="match status" value="1"/>
</dbReference>
<keyword evidence="3" id="KW-0238">DNA-binding</keyword>
<dbReference type="OrthoDB" id="690068at2759"/>
<feature type="compositionally biased region" description="Basic and acidic residues" evidence="6">
    <location>
        <begin position="87"/>
        <end position="118"/>
    </location>
</feature>
<dbReference type="PROSITE" id="PS50888">
    <property type="entry name" value="BHLH"/>
    <property type="match status" value="1"/>
</dbReference>
<evidence type="ECO:0000256" key="2">
    <source>
        <dbReference type="ARBA" id="ARBA00023015"/>
    </source>
</evidence>
<evidence type="ECO:0000256" key="4">
    <source>
        <dbReference type="ARBA" id="ARBA00023163"/>
    </source>
</evidence>
<name>A0A2U1KS66_ARTAN</name>
<evidence type="ECO:0000256" key="6">
    <source>
        <dbReference type="SAM" id="MobiDB-lite"/>
    </source>
</evidence>
<reference evidence="8 9" key="1">
    <citation type="journal article" date="2018" name="Mol. Plant">
        <title>The genome of Artemisia annua provides insight into the evolution of Asteraceae family and artemisinin biosynthesis.</title>
        <authorList>
            <person name="Shen Q."/>
            <person name="Zhang L."/>
            <person name="Liao Z."/>
            <person name="Wang S."/>
            <person name="Yan T."/>
            <person name="Shi P."/>
            <person name="Liu M."/>
            <person name="Fu X."/>
            <person name="Pan Q."/>
            <person name="Wang Y."/>
            <person name="Lv Z."/>
            <person name="Lu X."/>
            <person name="Zhang F."/>
            <person name="Jiang W."/>
            <person name="Ma Y."/>
            <person name="Chen M."/>
            <person name="Hao X."/>
            <person name="Li L."/>
            <person name="Tang Y."/>
            <person name="Lv G."/>
            <person name="Zhou Y."/>
            <person name="Sun X."/>
            <person name="Brodelius P.E."/>
            <person name="Rose J.K.C."/>
            <person name="Tang K."/>
        </authorList>
    </citation>
    <scope>NUCLEOTIDE SEQUENCE [LARGE SCALE GENOMIC DNA]</scope>
    <source>
        <strain evidence="9">cv. Huhao1</strain>
        <tissue evidence="8">Leaf</tissue>
    </source>
</reference>
<dbReference type="SMART" id="SM00353">
    <property type="entry name" value="HLH"/>
    <property type="match status" value="1"/>
</dbReference>
<dbReference type="AlphaFoldDB" id="A0A2U1KS66"/>
<dbReference type="InterPro" id="IPR011598">
    <property type="entry name" value="bHLH_dom"/>
</dbReference>
<accession>A0A2U1KS66</accession>
<keyword evidence="4" id="KW-0804">Transcription</keyword>
<dbReference type="PANTHER" id="PTHR45855:SF16">
    <property type="entry name" value="TRANSCRIPTION FACTOR PIF1"/>
    <property type="match status" value="1"/>
</dbReference>
<protein>
    <submittedName>
        <fullName evidence="8">Myc-type, basic helix-loop-helix (BHLH) domain-containing protein</fullName>
    </submittedName>
</protein>
<evidence type="ECO:0000256" key="3">
    <source>
        <dbReference type="ARBA" id="ARBA00023125"/>
    </source>
</evidence>
<evidence type="ECO:0000256" key="5">
    <source>
        <dbReference type="ARBA" id="ARBA00023242"/>
    </source>
</evidence>
<dbReference type="Gene3D" id="4.10.280.10">
    <property type="entry name" value="Helix-loop-helix DNA-binding domain"/>
    <property type="match status" value="1"/>
</dbReference>
<dbReference type="GO" id="GO:0005634">
    <property type="term" value="C:nucleus"/>
    <property type="evidence" value="ECO:0007669"/>
    <property type="project" value="UniProtKB-SubCell"/>
</dbReference>